<organism evidence="1 2">
    <name type="scientific">Favolaschia claudopus</name>
    <dbReference type="NCBI Taxonomy" id="2862362"/>
    <lineage>
        <taxon>Eukaryota</taxon>
        <taxon>Fungi</taxon>
        <taxon>Dikarya</taxon>
        <taxon>Basidiomycota</taxon>
        <taxon>Agaricomycotina</taxon>
        <taxon>Agaricomycetes</taxon>
        <taxon>Agaricomycetidae</taxon>
        <taxon>Agaricales</taxon>
        <taxon>Marasmiineae</taxon>
        <taxon>Mycenaceae</taxon>
        <taxon>Favolaschia</taxon>
    </lineage>
</organism>
<name>A0AAW0ADA0_9AGAR</name>
<protein>
    <submittedName>
        <fullName evidence="1">Uncharacterized protein</fullName>
    </submittedName>
</protein>
<dbReference type="Proteomes" id="UP001362999">
    <property type="component" value="Unassembled WGS sequence"/>
</dbReference>
<evidence type="ECO:0000313" key="2">
    <source>
        <dbReference type="Proteomes" id="UP001362999"/>
    </source>
</evidence>
<evidence type="ECO:0000313" key="1">
    <source>
        <dbReference type="EMBL" id="KAK7007203.1"/>
    </source>
</evidence>
<comment type="caution">
    <text evidence="1">The sequence shown here is derived from an EMBL/GenBank/DDBJ whole genome shotgun (WGS) entry which is preliminary data.</text>
</comment>
<gene>
    <name evidence="1" type="ORF">R3P38DRAFT_3281890</name>
</gene>
<reference evidence="1 2" key="1">
    <citation type="journal article" date="2024" name="J Genomics">
        <title>Draft genome sequencing and assembly of Favolaschia claudopus CIRM-BRFM 2984 isolated from oak limbs.</title>
        <authorList>
            <person name="Navarro D."/>
            <person name="Drula E."/>
            <person name="Chaduli D."/>
            <person name="Cazenave R."/>
            <person name="Ahrendt S."/>
            <person name="Wang J."/>
            <person name="Lipzen A."/>
            <person name="Daum C."/>
            <person name="Barry K."/>
            <person name="Grigoriev I.V."/>
            <person name="Favel A."/>
            <person name="Rosso M.N."/>
            <person name="Martin F."/>
        </authorList>
    </citation>
    <scope>NUCLEOTIDE SEQUENCE [LARGE SCALE GENOMIC DNA]</scope>
    <source>
        <strain evidence="1 2">CIRM-BRFM 2984</strain>
    </source>
</reference>
<sequence>MSLPPLFSWCGAVRQQVASQDKYFVLWMCPDGLYCDWVSGEILELDYLARIEKQHRSLLGNFVEEHPQGHIFLSSDTEDEPWDEGSSWEEVQTHLDDIGPQDSDVPEALNLDALPSLHESSAATSQTSWEDIVERVGALEDVDGQIMVIYASAGGWYKDSMQVAKDRFPQKLIEFLLLHAKWAEKFL</sequence>
<dbReference type="AlphaFoldDB" id="A0AAW0ADA0"/>
<proteinExistence type="predicted"/>
<dbReference type="Gene3D" id="2.40.50.40">
    <property type="match status" value="1"/>
</dbReference>
<accession>A0AAW0ADA0</accession>
<keyword evidence="2" id="KW-1185">Reference proteome</keyword>
<dbReference type="EMBL" id="JAWWNJ010000072">
    <property type="protein sequence ID" value="KAK7007203.1"/>
    <property type="molecule type" value="Genomic_DNA"/>
</dbReference>